<dbReference type="RefSeq" id="XP_018036913.1">
    <property type="nucleotide sequence ID" value="XM_018174433.1"/>
</dbReference>
<sequence length="116" mass="13355">VAFRYAGLWPIISKKKSRPAALAAIDAWDADDTKALIMILSSVHNDLTQQVADCETSPTAWDYLTSRFDRDTGQSSIMLFHSLTNLWYRDGDNLRLHLDEFHQRWTWISKRSASLI</sequence>
<accession>A0A177CI54</accession>
<evidence type="ECO:0000313" key="1">
    <source>
        <dbReference type="EMBL" id="OAG06548.1"/>
    </source>
</evidence>
<gene>
    <name evidence="1" type="ORF">CC84DRAFT_1092099</name>
</gene>
<dbReference type="Proteomes" id="UP000077069">
    <property type="component" value="Unassembled WGS sequence"/>
</dbReference>
<dbReference type="AlphaFoldDB" id="A0A177CI54"/>
<reference evidence="1 2" key="1">
    <citation type="submission" date="2016-05" db="EMBL/GenBank/DDBJ databases">
        <title>Comparative analysis of secretome profiles of manganese(II)-oxidizing ascomycete fungi.</title>
        <authorList>
            <consortium name="DOE Joint Genome Institute"/>
            <person name="Zeiner C.A."/>
            <person name="Purvine S.O."/>
            <person name="Zink E.M."/>
            <person name="Wu S."/>
            <person name="Pasa-Tolic L."/>
            <person name="Chaput D.L."/>
            <person name="Haridas S."/>
            <person name="Grigoriev I.V."/>
            <person name="Santelli C.M."/>
            <person name="Hansel C.M."/>
        </authorList>
    </citation>
    <scope>NUCLEOTIDE SEQUENCE [LARGE SCALE GENOMIC DNA]</scope>
    <source>
        <strain evidence="1 2">AP3s5-JAC2a</strain>
    </source>
</reference>
<protein>
    <submittedName>
        <fullName evidence="1">Uncharacterized protein</fullName>
    </submittedName>
</protein>
<dbReference type="InParanoid" id="A0A177CI54"/>
<organism evidence="1 2">
    <name type="scientific">Paraphaeosphaeria sporulosa</name>
    <dbReference type="NCBI Taxonomy" id="1460663"/>
    <lineage>
        <taxon>Eukaryota</taxon>
        <taxon>Fungi</taxon>
        <taxon>Dikarya</taxon>
        <taxon>Ascomycota</taxon>
        <taxon>Pezizomycotina</taxon>
        <taxon>Dothideomycetes</taxon>
        <taxon>Pleosporomycetidae</taxon>
        <taxon>Pleosporales</taxon>
        <taxon>Massarineae</taxon>
        <taxon>Didymosphaeriaceae</taxon>
        <taxon>Paraphaeosphaeria</taxon>
    </lineage>
</organism>
<dbReference type="EMBL" id="KV441552">
    <property type="protein sequence ID" value="OAG06548.1"/>
    <property type="molecule type" value="Genomic_DNA"/>
</dbReference>
<evidence type="ECO:0000313" key="2">
    <source>
        <dbReference type="Proteomes" id="UP000077069"/>
    </source>
</evidence>
<feature type="non-terminal residue" evidence="1">
    <location>
        <position position="1"/>
    </location>
</feature>
<name>A0A177CI54_9PLEO</name>
<dbReference type="OrthoDB" id="3740850at2759"/>
<proteinExistence type="predicted"/>
<dbReference type="Pfam" id="PF14223">
    <property type="entry name" value="Retrotran_gag_2"/>
    <property type="match status" value="1"/>
</dbReference>
<keyword evidence="2" id="KW-1185">Reference proteome</keyword>
<dbReference type="GeneID" id="28757919"/>